<dbReference type="InterPro" id="IPR042100">
    <property type="entry name" value="Bug_dom1"/>
</dbReference>
<keyword evidence="2" id="KW-0732">Signal</keyword>
<dbReference type="RefSeq" id="WP_377479565.1">
    <property type="nucleotide sequence ID" value="NZ_JBHLTN010000007.1"/>
</dbReference>
<gene>
    <name evidence="3" type="ORF">ACFFGG_02840</name>
</gene>
<dbReference type="Gene3D" id="3.40.190.10">
    <property type="entry name" value="Periplasmic binding protein-like II"/>
    <property type="match status" value="1"/>
</dbReference>
<dbReference type="PANTHER" id="PTHR42928">
    <property type="entry name" value="TRICARBOXYLATE-BINDING PROTEIN"/>
    <property type="match status" value="1"/>
</dbReference>
<feature type="chain" id="PRO_5045887541" evidence="2">
    <location>
        <begin position="23"/>
        <end position="325"/>
    </location>
</feature>
<keyword evidence="4" id="KW-1185">Reference proteome</keyword>
<accession>A0ABV6PNS3</accession>
<protein>
    <submittedName>
        <fullName evidence="3">Bug family tripartite tricarboxylate transporter substrate binding protein</fullName>
    </submittedName>
</protein>
<dbReference type="EMBL" id="JBHLTN010000007">
    <property type="protein sequence ID" value="MFC0591484.1"/>
    <property type="molecule type" value="Genomic_DNA"/>
</dbReference>
<comment type="similarity">
    <text evidence="1">Belongs to the UPF0065 (bug) family.</text>
</comment>
<feature type="signal peptide" evidence="2">
    <location>
        <begin position="1"/>
        <end position="22"/>
    </location>
</feature>
<dbReference type="InterPro" id="IPR005064">
    <property type="entry name" value="BUG"/>
</dbReference>
<evidence type="ECO:0000313" key="4">
    <source>
        <dbReference type="Proteomes" id="UP001589834"/>
    </source>
</evidence>
<evidence type="ECO:0000256" key="2">
    <source>
        <dbReference type="SAM" id="SignalP"/>
    </source>
</evidence>
<dbReference type="SUPFAM" id="SSF53850">
    <property type="entry name" value="Periplasmic binding protein-like II"/>
    <property type="match status" value="1"/>
</dbReference>
<sequence>MHNLFRKSLFVSAMFLASLASAQTYPSKPVTIVVPYPAGGPSDYVARKIHPGVSKALGQPLVIENLGGVGGTLGIQKALSASADGYTIIQGSPIDLIVTPLSLASAKYKSEDLRMAAQIVKGPLVLLARKDFPAGNAEELIAQAARPDAKDLAFGNNGQGGLYHLAAAQFSQRAGLKAIHVSYKGTGQAMSDLMGGQIDLLFAVFAGNIPALVADGKVKVIGLATHAPLAAFPKLPVLTGHPKLSDFEYSSWTAVMVPRGTPDAVVERLNKVVYETIANPDIRADFEAMGNTMVAPHSVAELEGIYRSEIERYRAIAKTINLVPQ</sequence>
<dbReference type="Pfam" id="PF03401">
    <property type="entry name" value="TctC"/>
    <property type="match status" value="1"/>
</dbReference>
<dbReference type="PIRSF" id="PIRSF017082">
    <property type="entry name" value="YflP"/>
    <property type="match status" value="1"/>
</dbReference>
<dbReference type="Gene3D" id="3.40.190.150">
    <property type="entry name" value="Bordetella uptake gene, domain 1"/>
    <property type="match status" value="1"/>
</dbReference>
<evidence type="ECO:0000256" key="1">
    <source>
        <dbReference type="ARBA" id="ARBA00006987"/>
    </source>
</evidence>
<proteinExistence type="inferred from homology"/>
<organism evidence="3 4">
    <name type="scientific">Ottowia pentelensis</name>
    <dbReference type="NCBI Taxonomy" id="511108"/>
    <lineage>
        <taxon>Bacteria</taxon>
        <taxon>Pseudomonadati</taxon>
        <taxon>Pseudomonadota</taxon>
        <taxon>Betaproteobacteria</taxon>
        <taxon>Burkholderiales</taxon>
        <taxon>Comamonadaceae</taxon>
        <taxon>Ottowia</taxon>
    </lineage>
</organism>
<dbReference type="CDD" id="cd07012">
    <property type="entry name" value="PBP2_Bug_TTT"/>
    <property type="match status" value="1"/>
</dbReference>
<evidence type="ECO:0000313" key="3">
    <source>
        <dbReference type="EMBL" id="MFC0591484.1"/>
    </source>
</evidence>
<dbReference type="PANTHER" id="PTHR42928:SF5">
    <property type="entry name" value="BLR1237 PROTEIN"/>
    <property type="match status" value="1"/>
</dbReference>
<comment type="caution">
    <text evidence="3">The sequence shown here is derived from an EMBL/GenBank/DDBJ whole genome shotgun (WGS) entry which is preliminary data.</text>
</comment>
<dbReference type="Proteomes" id="UP001589834">
    <property type="component" value="Unassembled WGS sequence"/>
</dbReference>
<reference evidence="3 4" key="1">
    <citation type="submission" date="2024-09" db="EMBL/GenBank/DDBJ databases">
        <authorList>
            <person name="Sun Q."/>
            <person name="Mori K."/>
        </authorList>
    </citation>
    <scope>NUCLEOTIDE SEQUENCE [LARGE SCALE GENOMIC DNA]</scope>
    <source>
        <strain evidence="3 4">NCAIM B.02336</strain>
    </source>
</reference>
<name>A0ABV6PNS3_9BURK</name>